<dbReference type="EC" id="2.7.13.3" evidence="2"/>
<dbReference type="CDD" id="cd00082">
    <property type="entry name" value="HisKA"/>
    <property type="match status" value="1"/>
</dbReference>
<dbReference type="PROSITE" id="PS50112">
    <property type="entry name" value="PAS"/>
    <property type="match status" value="1"/>
</dbReference>
<dbReference type="Gene3D" id="1.10.510.10">
    <property type="entry name" value="Transferase(Phosphotransferase) domain 1"/>
    <property type="match status" value="1"/>
</dbReference>
<comment type="catalytic activity">
    <reaction evidence="1">
        <text>ATP + protein L-histidine = ADP + protein N-phospho-L-histidine.</text>
        <dbReference type="EC" id="2.7.13.3"/>
    </reaction>
</comment>
<dbReference type="InterPro" id="IPR036097">
    <property type="entry name" value="HisK_dim/P_sf"/>
</dbReference>
<feature type="domain" description="PAC" evidence="11">
    <location>
        <begin position="880"/>
        <end position="932"/>
    </location>
</feature>
<dbReference type="SMART" id="SM00065">
    <property type="entry name" value="GAF"/>
    <property type="match status" value="3"/>
</dbReference>
<evidence type="ECO:0000256" key="2">
    <source>
        <dbReference type="ARBA" id="ARBA00012438"/>
    </source>
</evidence>
<keyword evidence="4" id="KW-0808">Transferase</keyword>
<dbReference type="Gene3D" id="1.10.287.130">
    <property type="match status" value="1"/>
</dbReference>
<dbReference type="EMBL" id="JADEWZ010000005">
    <property type="protein sequence ID" value="MBE9115182.1"/>
    <property type="molecule type" value="Genomic_DNA"/>
</dbReference>
<dbReference type="Pfam" id="PF13426">
    <property type="entry name" value="PAS_9"/>
    <property type="match status" value="1"/>
</dbReference>
<evidence type="ECO:0000259" key="11">
    <source>
        <dbReference type="PROSITE" id="PS50113"/>
    </source>
</evidence>
<dbReference type="InterPro" id="IPR000014">
    <property type="entry name" value="PAS"/>
</dbReference>
<keyword evidence="3" id="KW-0597">Phosphoprotein</keyword>
<dbReference type="SUPFAM" id="SSF56112">
    <property type="entry name" value="Protein kinase-like (PK-like)"/>
    <property type="match status" value="1"/>
</dbReference>
<dbReference type="InterPro" id="IPR013656">
    <property type="entry name" value="PAS_4"/>
</dbReference>
<dbReference type="PRINTS" id="PR00344">
    <property type="entry name" value="BCTRLSENSOR"/>
</dbReference>
<evidence type="ECO:0000259" key="9">
    <source>
        <dbReference type="PROSITE" id="PS50109"/>
    </source>
</evidence>
<dbReference type="SMART" id="SM00086">
    <property type="entry name" value="PAC"/>
    <property type="match status" value="1"/>
</dbReference>
<dbReference type="PANTHER" id="PTHR43065:SF50">
    <property type="entry name" value="HISTIDINE KINASE"/>
    <property type="match status" value="1"/>
</dbReference>
<name>A0A8J7AX61_9CYAN</name>
<proteinExistence type="predicted"/>
<dbReference type="SMART" id="SM00220">
    <property type="entry name" value="S_TKc"/>
    <property type="match status" value="1"/>
</dbReference>
<keyword evidence="4" id="KW-0418">Kinase</keyword>
<dbReference type="SUPFAM" id="SSF47384">
    <property type="entry name" value="Homodimeric domain of signal transducing histidine kinase"/>
    <property type="match status" value="1"/>
</dbReference>
<keyword evidence="5" id="KW-0902">Two-component regulatory system</keyword>
<dbReference type="InterPro" id="IPR029016">
    <property type="entry name" value="GAF-like_dom_sf"/>
</dbReference>
<dbReference type="Pfam" id="PF01590">
    <property type="entry name" value="GAF"/>
    <property type="match status" value="2"/>
</dbReference>
<dbReference type="GO" id="GO:0005524">
    <property type="term" value="F:ATP binding"/>
    <property type="evidence" value="ECO:0007669"/>
    <property type="project" value="InterPro"/>
</dbReference>
<dbReference type="SUPFAM" id="SSF55781">
    <property type="entry name" value="GAF domain-like"/>
    <property type="match status" value="3"/>
</dbReference>
<evidence type="ECO:0000256" key="6">
    <source>
        <dbReference type="SAM" id="Coils"/>
    </source>
</evidence>
<evidence type="ECO:0000256" key="5">
    <source>
        <dbReference type="ARBA" id="ARBA00023012"/>
    </source>
</evidence>
<dbReference type="InterPro" id="IPR003018">
    <property type="entry name" value="GAF"/>
</dbReference>
<keyword evidence="6" id="KW-0175">Coiled coil</keyword>
<dbReference type="SMART" id="SM00387">
    <property type="entry name" value="HATPase_c"/>
    <property type="match status" value="1"/>
</dbReference>
<feature type="coiled-coil region" evidence="6">
    <location>
        <begin position="1101"/>
        <end position="1128"/>
    </location>
</feature>
<dbReference type="InterPro" id="IPR035965">
    <property type="entry name" value="PAS-like_dom_sf"/>
</dbReference>
<reference evidence="12" key="1">
    <citation type="submission" date="2020-10" db="EMBL/GenBank/DDBJ databases">
        <authorList>
            <person name="Castelo-Branco R."/>
            <person name="Eusebio N."/>
            <person name="Adriana R."/>
            <person name="Vieira A."/>
            <person name="Brugerolle De Fraissinette N."/>
            <person name="Rezende De Castro R."/>
            <person name="Schneider M.P."/>
            <person name="Vasconcelos V."/>
            <person name="Leao P.N."/>
        </authorList>
    </citation>
    <scope>NUCLEOTIDE SEQUENCE</scope>
    <source>
        <strain evidence="12">LEGE 07157</strain>
    </source>
</reference>
<sequence>MTHSPVTLPGYQLAEQLYEGSRTLVYRGTRNADGKPVVIKFLCNEYLTFSELVQFRNQYTIAKTLDLSGVVKPLALEDYHNGYALVMPDEGYVSLQNWYRETETETGGRGDGGTRRSGDTESNVRGTNVAPNKGQPIIAKFLKIGIQLADILHGLYQNGVIHKDIKPANILIHPVTKQVKLIDFSVASLLSEKTQEIQSSNILEESLSYISAEQTGRMNRSVDYRSEFYSLGVTFYELLTGELPFQSNDAMELVHCQIAKIPPSLGNREQGIGNSGKIPQVLSDIVMKLMAKNVEEGYQSALELKYDLKWCLAQWQWQETGTSEEFEWGKRGVRDRATQLRQQNAILTDLAKHPALIQGDLPLSLQAITTAAAQTLSLERVSIWFYNPEKTHLDCQNLFELTSNQHSQGIQLTATDYPAYFEALTTELAIVVNNARTDPRTCEFTPNYLIPLGIFSLLDVPIRSRGRVVGVLCLEQVGKEREWTIEDENFARAIADLVTAALEARDRAKAQITLERRNALLQAQQEASIDGILVVNEHHQIVSFNQKFCELWEIPPELTTPDSEKERLNYVISKLAQPEEFLAKIEHLYNHPAEISRDEIRFKDGRILDRYSSPIQSQSGEDYGRIWYFRDITIQKQQEQSLRFMVEGTAFKTGSDFFNSCVRSLAQVLQVRYVLIAEMHYKGNYSKVKTLAFWSGENWGKNFEYDLKGTPCDNIYQCKLLHRYPQNVQQLFPDDPYLAMLEAESYAGVPIFDAQDNLLGLIAILDTQPMNRNLDIQDSILELFAARVGAELERMQAEAKLLKQEQFLRSIYDGTEQAIFVLDIAPDGEFRYVGFNPVAERYVGVTSSESVGKTPDEIFGTEVSKRMRQEYQKCLHSQTAIFYEELIFVNGEERWMLTSLSPLKDEKGQIYRIIGTANDITARKKAEEISKEQARWSEFRATIDSILTRENSLPTMLQQCTEVIVEHFDAAFARIWLLNPAENILELKASAGLYTHLDGAHSRVPVGKYKIGLIAQEGKPHLTNTVQSDPRVGDKEWAKREGMVAFAGYPLIVEGQVLGVFGMFARHSLSDLILDELAFITGELSLGIRRKQSEEALQHSELQLRQKARDLEQTLTQLQRTQSQLIQSEKMSSLGQLVAGVAHEINNPVSFIYGNVTPATEYAEDLLLLLQSYQQEYPNPSPELVELMEEVDLDFMRQDLPKLLNSMKFGAERIREIVKSLRTFSRLDEAEVKDVDLHDNINSTLMILQNRLKATRDRAKIEIIKEYGTLPRVECYAGQLNQVFINIISNAIDALEESIVRKQGSRKPATLSIRTEVLDRQWVSIQIADNGLGMSETVQQQIFDPFFTTKPVGKGTGLGMAISYQIVVERHQGELTCQSVPGEGTTFAIAIPIKQENSSKL</sequence>
<feature type="domain" description="Protein kinase" evidence="8">
    <location>
        <begin position="11"/>
        <end position="311"/>
    </location>
</feature>
<feature type="region of interest" description="Disordered" evidence="7">
    <location>
        <begin position="103"/>
        <end position="129"/>
    </location>
</feature>
<evidence type="ECO:0000256" key="1">
    <source>
        <dbReference type="ARBA" id="ARBA00000085"/>
    </source>
</evidence>
<protein>
    <recommendedName>
        <fullName evidence="2">histidine kinase</fullName>
        <ecNumber evidence="2">2.7.13.3</ecNumber>
    </recommendedName>
</protein>
<feature type="compositionally biased region" description="Basic and acidic residues" evidence="7">
    <location>
        <begin position="103"/>
        <end position="119"/>
    </location>
</feature>
<dbReference type="RefSeq" id="WP_194028269.1">
    <property type="nucleotide sequence ID" value="NZ_JADEWZ010000005.1"/>
</dbReference>
<dbReference type="Pfam" id="PF13185">
    <property type="entry name" value="GAF_2"/>
    <property type="match status" value="1"/>
</dbReference>
<dbReference type="NCBIfam" id="TIGR00229">
    <property type="entry name" value="sensory_box"/>
    <property type="match status" value="1"/>
</dbReference>
<evidence type="ECO:0000256" key="4">
    <source>
        <dbReference type="ARBA" id="ARBA00022777"/>
    </source>
</evidence>
<dbReference type="GO" id="GO:0000155">
    <property type="term" value="F:phosphorelay sensor kinase activity"/>
    <property type="evidence" value="ECO:0007669"/>
    <property type="project" value="InterPro"/>
</dbReference>
<dbReference type="PROSITE" id="PS50011">
    <property type="entry name" value="PROTEIN_KINASE_DOM"/>
    <property type="match status" value="1"/>
</dbReference>
<dbReference type="CDD" id="cd00130">
    <property type="entry name" value="PAS"/>
    <property type="match status" value="1"/>
</dbReference>
<dbReference type="GO" id="GO:0009882">
    <property type="term" value="F:blue light photoreceptor activity"/>
    <property type="evidence" value="ECO:0007669"/>
    <property type="project" value="UniProtKB-ARBA"/>
</dbReference>
<dbReference type="PANTHER" id="PTHR43065">
    <property type="entry name" value="SENSOR HISTIDINE KINASE"/>
    <property type="match status" value="1"/>
</dbReference>
<dbReference type="InterPro" id="IPR003661">
    <property type="entry name" value="HisK_dim/P_dom"/>
</dbReference>
<organism evidence="12 13">
    <name type="scientific">Lusitaniella coriacea LEGE 07157</name>
    <dbReference type="NCBI Taxonomy" id="945747"/>
    <lineage>
        <taxon>Bacteria</taxon>
        <taxon>Bacillati</taxon>
        <taxon>Cyanobacteriota</taxon>
        <taxon>Cyanophyceae</taxon>
        <taxon>Spirulinales</taxon>
        <taxon>Lusitaniellaceae</taxon>
        <taxon>Lusitaniella</taxon>
    </lineage>
</organism>
<feature type="domain" description="PAC" evidence="11">
    <location>
        <begin position="593"/>
        <end position="644"/>
    </location>
</feature>
<feature type="domain" description="PAS" evidence="10">
    <location>
        <begin position="804"/>
        <end position="878"/>
    </location>
</feature>
<dbReference type="SUPFAM" id="SSF55785">
    <property type="entry name" value="PYP-like sensor domain (PAS domain)"/>
    <property type="match status" value="2"/>
</dbReference>
<dbReference type="SMART" id="SM00388">
    <property type="entry name" value="HisKA"/>
    <property type="match status" value="1"/>
</dbReference>
<dbReference type="InterPro" id="IPR000719">
    <property type="entry name" value="Prot_kinase_dom"/>
</dbReference>
<evidence type="ECO:0000313" key="12">
    <source>
        <dbReference type="EMBL" id="MBE9115182.1"/>
    </source>
</evidence>
<feature type="domain" description="Histidine kinase" evidence="9">
    <location>
        <begin position="1140"/>
        <end position="1395"/>
    </location>
</feature>
<dbReference type="SMART" id="SM00091">
    <property type="entry name" value="PAS"/>
    <property type="match status" value="2"/>
</dbReference>
<dbReference type="Gene3D" id="3.30.565.10">
    <property type="entry name" value="Histidine kinase-like ATPase, C-terminal domain"/>
    <property type="match status" value="1"/>
</dbReference>
<dbReference type="Proteomes" id="UP000654482">
    <property type="component" value="Unassembled WGS sequence"/>
</dbReference>
<evidence type="ECO:0000259" key="10">
    <source>
        <dbReference type="PROSITE" id="PS50112"/>
    </source>
</evidence>
<dbReference type="Gene3D" id="3.30.450.20">
    <property type="entry name" value="PAS domain"/>
    <property type="match status" value="2"/>
</dbReference>
<gene>
    <name evidence="12" type="ORF">IQ249_04640</name>
</gene>
<dbReference type="SUPFAM" id="SSF55874">
    <property type="entry name" value="ATPase domain of HSP90 chaperone/DNA topoisomerase II/histidine kinase"/>
    <property type="match status" value="1"/>
</dbReference>
<dbReference type="Pfam" id="PF00069">
    <property type="entry name" value="Pkinase"/>
    <property type="match status" value="1"/>
</dbReference>
<dbReference type="CDD" id="cd14014">
    <property type="entry name" value="STKc_PknB_like"/>
    <property type="match status" value="1"/>
</dbReference>
<comment type="caution">
    <text evidence="12">The sequence shown here is derived from an EMBL/GenBank/DDBJ whole genome shotgun (WGS) entry which is preliminary data.</text>
</comment>
<dbReference type="PROSITE" id="PS50113">
    <property type="entry name" value="PAC"/>
    <property type="match status" value="2"/>
</dbReference>
<dbReference type="PROSITE" id="PS00108">
    <property type="entry name" value="PROTEIN_KINASE_ST"/>
    <property type="match status" value="1"/>
</dbReference>
<dbReference type="InterPro" id="IPR003594">
    <property type="entry name" value="HATPase_dom"/>
</dbReference>
<dbReference type="InterPro" id="IPR011009">
    <property type="entry name" value="Kinase-like_dom_sf"/>
</dbReference>
<dbReference type="InterPro" id="IPR000700">
    <property type="entry name" value="PAS-assoc_C"/>
</dbReference>
<dbReference type="Pfam" id="PF02518">
    <property type="entry name" value="HATPase_c"/>
    <property type="match status" value="1"/>
</dbReference>
<evidence type="ECO:0000313" key="13">
    <source>
        <dbReference type="Proteomes" id="UP000654482"/>
    </source>
</evidence>
<keyword evidence="13" id="KW-1185">Reference proteome</keyword>
<dbReference type="InterPro" id="IPR036890">
    <property type="entry name" value="HATPase_C_sf"/>
</dbReference>
<evidence type="ECO:0000256" key="3">
    <source>
        <dbReference type="ARBA" id="ARBA00022553"/>
    </source>
</evidence>
<dbReference type="InterPro" id="IPR008271">
    <property type="entry name" value="Ser/Thr_kinase_AS"/>
</dbReference>
<dbReference type="InterPro" id="IPR001610">
    <property type="entry name" value="PAC"/>
</dbReference>
<dbReference type="InterPro" id="IPR005467">
    <property type="entry name" value="His_kinase_dom"/>
</dbReference>
<dbReference type="Gene3D" id="3.30.450.40">
    <property type="match status" value="3"/>
</dbReference>
<accession>A0A8J7AX61</accession>
<dbReference type="Pfam" id="PF08448">
    <property type="entry name" value="PAS_4"/>
    <property type="match status" value="1"/>
</dbReference>
<evidence type="ECO:0000256" key="7">
    <source>
        <dbReference type="SAM" id="MobiDB-lite"/>
    </source>
</evidence>
<evidence type="ECO:0000259" key="8">
    <source>
        <dbReference type="PROSITE" id="PS50011"/>
    </source>
</evidence>
<dbReference type="PROSITE" id="PS50109">
    <property type="entry name" value="HIS_KIN"/>
    <property type="match status" value="1"/>
</dbReference>
<dbReference type="InterPro" id="IPR004358">
    <property type="entry name" value="Sig_transdc_His_kin-like_C"/>
</dbReference>